<accession>A0A1B9R1S1</accession>
<dbReference type="RefSeq" id="WP_017034819.1">
    <property type="nucleotide sequence ID" value="NZ_JBNGCH010000287.1"/>
</dbReference>
<comment type="caution">
    <text evidence="1">The sequence shown here is derived from an EMBL/GenBank/DDBJ whole genome shotgun (WGS) entry which is preliminary data.</text>
</comment>
<protein>
    <submittedName>
        <fullName evidence="1">Uncharacterized protein</fullName>
    </submittedName>
</protein>
<evidence type="ECO:0000313" key="2">
    <source>
        <dbReference type="Proteomes" id="UP000093173"/>
    </source>
</evidence>
<name>A0A1B9R1S1_9VIBR</name>
<organism evidence="1 2">
    <name type="scientific">Vibrio genomosp. F10</name>
    <dbReference type="NCBI Taxonomy" id="723171"/>
    <lineage>
        <taxon>Bacteria</taxon>
        <taxon>Pseudomonadati</taxon>
        <taxon>Pseudomonadota</taxon>
        <taxon>Gammaproteobacteria</taxon>
        <taxon>Vibrionales</taxon>
        <taxon>Vibrionaceae</taxon>
        <taxon>Vibrio</taxon>
    </lineage>
</organism>
<dbReference type="EMBL" id="MAJZ01000287">
    <property type="protein sequence ID" value="OCH78257.1"/>
    <property type="molecule type" value="Genomic_DNA"/>
</dbReference>
<sequence length="98" mass="11690">MSFKRLKILIKQLMETEVSSPETQAARIYASGLSVELNWANDVSELDKNTFEYLYQSMPLNMIESVQYQLLQEQQFHLAEKWQKLISHLTLRHQQRLY</sequence>
<proteinExistence type="predicted"/>
<keyword evidence="2" id="KW-1185">Reference proteome</keyword>
<dbReference type="AlphaFoldDB" id="A0A1B9R1S1"/>
<evidence type="ECO:0000313" key="1">
    <source>
        <dbReference type="EMBL" id="OCH78257.1"/>
    </source>
</evidence>
<reference evidence="2" key="1">
    <citation type="submission" date="2016-06" db="EMBL/GenBank/DDBJ databases">
        <authorList>
            <person name="Hehemann J.-H."/>
            <person name="Arevalo P."/>
            <person name="Datta M.S."/>
            <person name="Polz M.F."/>
        </authorList>
    </citation>
    <scope>NUCLEOTIDE SEQUENCE [LARGE SCALE GENOMIC DNA]</scope>
    <source>
        <strain evidence="2">9CSC122</strain>
    </source>
</reference>
<gene>
    <name evidence="1" type="ORF">A6E14_05420</name>
</gene>
<dbReference type="Proteomes" id="UP000093173">
    <property type="component" value="Unassembled WGS sequence"/>
</dbReference>